<dbReference type="InterPro" id="IPR036521">
    <property type="entry name" value="SRP19-like_sf"/>
</dbReference>
<keyword evidence="6" id="KW-0472">Membrane</keyword>
<feature type="region of interest" description="Disordered" evidence="5">
    <location>
        <begin position="500"/>
        <end position="552"/>
    </location>
</feature>
<keyword evidence="2" id="KW-0963">Cytoplasm</keyword>
<evidence type="ECO:0000256" key="5">
    <source>
        <dbReference type="SAM" id="MobiDB-lite"/>
    </source>
</evidence>
<dbReference type="EMBL" id="JAAAHY010001575">
    <property type="protein sequence ID" value="KAF9948066.1"/>
    <property type="molecule type" value="Genomic_DNA"/>
</dbReference>
<feature type="compositionally biased region" description="Low complexity" evidence="5">
    <location>
        <begin position="536"/>
        <end position="550"/>
    </location>
</feature>
<evidence type="ECO:0000313" key="8">
    <source>
        <dbReference type="Proteomes" id="UP000738359"/>
    </source>
</evidence>
<reference evidence="7" key="1">
    <citation type="journal article" date="2020" name="Fungal Divers.">
        <title>Resolving the Mortierellaceae phylogeny through synthesis of multi-gene phylogenetics and phylogenomics.</title>
        <authorList>
            <person name="Vandepol N."/>
            <person name="Liber J."/>
            <person name="Desiro A."/>
            <person name="Na H."/>
            <person name="Kennedy M."/>
            <person name="Barry K."/>
            <person name="Grigoriev I.V."/>
            <person name="Miller A.N."/>
            <person name="O'Donnell K."/>
            <person name="Stajich J.E."/>
            <person name="Bonito G."/>
        </authorList>
    </citation>
    <scope>NUCLEOTIDE SEQUENCE</scope>
    <source>
        <strain evidence="7">CK1249</strain>
    </source>
</reference>
<evidence type="ECO:0000256" key="3">
    <source>
        <dbReference type="ARBA" id="ARBA00023135"/>
    </source>
</evidence>
<organism evidence="7 8">
    <name type="scientific">Mortierella alpina</name>
    <name type="common">Oleaginous fungus</name>
    <name type="synonym">Mortierella renispora</name>
    <dbReference type="NCBI Taxonomy" id="64518"/>
    <lineage>
        <taxon>Eukaryota</taxon>
        <taxon>Fungi</taxon>
        <taxon>Fungi incertae sedis</taxon>
        <taxon>Mucoromycota</taxon>
        <taxon>Mortierellomycotina</taxon>
        <taxon>Mortierellomycetes</taxon>
        <taxon>Mortierellales</taxon>
        <taxon>Mortierellaceae</taxon>
        <taxon>Mortierella</taxon>
    </lineage>
</organism>
<dbReference type="Gene3D" id="3.30.56.30">
    <property type="entry name" value="Signal recognition particle, SRP19-like subunit"/>
    <property type="match status" value="1"/>
</dbReference>
<dbReference type="Proteomes" id="UP000738359">
    <property type="component" value="Unassembled WGS sequence"/>
</dbReference>
<evidence type="ECO:0000313" key="7">
    <source>
        <dbReference type="EMBL" id="KAF9948066.1"/>
    </source>
</evidence>
<accession>A0A9P6IU84</accession>
<keyword evidence="4" id="KW-0687">Ribonucleoprotein</keyword>
<evidence type="ECO:0000256" key="2">
    <source>
        <dbReference type="ARBA" id="ARBA00022490"/>
    </source>
</evidence>
<keyword evidence="8" id="KW-1185">Reference proteome</keyword>
<dbReference type="GO" id="GO:0005786">
    <property type="term" value="C:signal recognition particle, endoplasmic reticulum targeting"/>
    <property type="evidence" value="ECO:0007669"/>
    <property type="project" value="UniProtKB-KW"/>
</dbReference>
<dbReference type="SUPFAM" id="SSF69695">
    <property type="entry name" value="SRP19"/>
    <property type="match status" value="1"/>
</dbReference>
<gene>
    <name evidence="7" type="primary">SEC65</name>
    <name evidence="7" type="ORF">BGZ70_002378</name>
</gene>
<comment type="caution">
    <text evidence="7">The sequence shown here is derived from an EMBL/GenBank/DDBJ whole genome shotgun (WGS) entry which is preliminary data.</text>
</comment>
<feature type="region of interest" description="Disordered" evidence="5">
    <location>
        <begin position="28"/>
        <end position="134"/>
    </location>
</feature>
<feature type="compositionally biased region" description="Low complexity" evidence="5">
    <location>
        <begin position="88"/>
        <end position="102"/>
    </location>
</feature>
<name>A0A9P6IU84_MORAP</name>
<dbReference type="InterPro" id="IPR002778">
    <property type="entry name" value="Signal_recog_particle_SRP19"/>
</dbReference>
<dbReference type="GO" id="GO:0006617">
    <property type="term" value="P:SRP-dependent cotranslational protein targeting to membrane, signal sequence recognition"/>
    <property type="evidence" value="ECO:0007669"/>
    <property type="project" value="TreeGrafter"/>
</dbReference>
<sequence>AHLELPARLGSLALAAVDDEVDAVLYEAAAPSAEPAPTATHKPKPKGRPKKKPKPRKSHTPATVATYTQSSPTSTPTPSPSHINGEGSPTSANATSTETSNPEVNTNKPTTAPRPNPDARVTHPDTPPTPIAARTTTTTTTTTNAAEVTPIITATPDLSTATQVATVTTAATTAVATSLTPVSSHGPRPTKSTTPWLPSSIVPIVAPPKVTSTPSPGTSLPDAVIPDLKPNIPPHSMNVQLRLERVSYAQVIDNGVLAAQLVSFIPAQLSHLMDVDQNKILVLAIRDGTLAGTTSTADSGSDKRKRDLVPSTNADDAILATVAIPRDKYHVLDALVQNRSSMLYFPSATGFGQFVDSHYPLSAHPPSKAAPGGHEDDDDDDGNKADPLTGETPGVISNPNKNRDGGVGHGPLIGSVVGLATAAYVGIAMLVVRRYRRKKLREQEREALHQSISGPIHVSGSTQAWAWHEGPSHQHNHTIRSMSKTSSLNLLRKSNAESFFLEESDDENRDGGVQDEDDFDLDNMDFPLPTDDQLASSSSNLHNSHGISSSTPLTPEQLAQIQSLMDTGAVGGKGNVGENGVRYVSMDEADQFKNWMCVYPCYIDGTKTVAEGRRIPKSKACIKQPWAKDIVEALKELRLSQAFEPGKTHPRDWANRGRVRVLFKENGRFCHATIHSKRELLVRLAASINKIHAKEENSANKRPEFSPLSPLTPLSIVMPGMAGADPLAGFLGGNDTTESSQEQIGVFERSTACA</sequence>
<keyword evidence="6" id="KW-1133">Transmembrane helix</keyword>
<dbReference type="Pfam" id="PF01922">
    <property type="entry name" value="SRP19"/>
    <property type="match status" value="1"/>
</dbReference>
<feature type="compositionally biased region" description="Low complexity" evidence="5">
    <location>
        <begin position="28"/>
        <end position="40"/>
    </location>
</feature>
<proteinExistence type="predicted"/>
<comment type="subcellular location">
    <subcellularLocation>
        <location evidence="1">Cytoplasm</location>
    </subcellularLocation>
</comment>
<protein>
    <submittedName>
        <fullName evidence="7">Signal recognition particle subunit</fullName>
    </submittedName>
</protein>
<dbReference type="OrthoDB" id="2190947at2759"/>
<feature type="region of interest" description="Disordered" evidence="5">
    <location>
        <begin position="362"/>
        <end position="406"/>
    </location>
</feature>
<dbReference type="PANTHER" id="PTHR17453:SF0">
    <property type="entry name" value="SIGNAL RECOGNITION PARTICLE 19 KDA PROTEIN"/>
    <property type="match status" value="1"/>
</dbReference>
<evidence type="ECO:0000256" key="1">
    <source>
        <dbReference type="ARBA" id="ARBA00004496"/>
    </source>
</evidence>
<feature type="compositionally biased region" description="Acidic residues" evidence="5">
    <location>
        <begin position="500"/>
        <end position="523"/>
    </location>
</feature>
<feature type="compositionally biased region" description="Low complexity" evidence="5">
    <location>
        <begin position="66"/>
        <end position="76"/>
    </location>
</feature>
<keyword evidence="3" id="KW-0733">Signal recognition particle</keyword>
<keyword evidence="6" id="KW-0812">Transmembrane</keyword>
<feature type="transmembrane region" description="Helical" evidence="6">
    <location>
        <begin position="412"/>
        <end position="432"/>
    </location>
</feature>
<dbReference type="GO" id="GO:0008312">
    <property type="term" value="F:7S RNA binding"/>
    <property type="evidence" value="ECO:0007669"/>
    <property type="project" value="InterPro"/>
</dbReference>
<evidence type="ECO:0000256" key="4">
    <source>
        <dbReference type="ARBA" id="ARBA00023274"/>
    </source>
</evidence>
<evidence type="ECO:0000256" key="6">
    <source>
        <dbReference type="SAM" id="Phobius"/>
    </source>
</evidence>
<dbReference type="AlphaFoldDB" id="A0A9P6IU84"/>
<feature type="compositionally biased region" description="Basic residues" evidence="5">
    <location>
        <begin position="41"/>
        <end position="59"/>
    </location>
</feature>
<feature type="non-terminal residue" evidence="7">
    <location>
        <position position="754"/>
    </location>
</feature>
<dbReference type="PANTHER" id="PTHR17453">
    <property type="entry name" value="SIGNAL RECOGNITION PARTICLE 19 KD PROTEIN"/>
    <property type="match status" value="1"/>
</dbReference>